<dbReference type="GO" id="GO:0008972">
    <property type="term" value="F:phosphomethylpyrimidine kinase activity"/>
    <property type="evidence" value="ECO:0007669"/>
    <property type="project" value="InterPro"/>
</dbReference>
<comment type="caution">
    <text evidence="11">The sequence shown here is derived from an EMBL/GenBank/DDBJ whole genome shotgun (WGS) entry which is preliminary data.</text>
</comment>
<sequence>MLLPLSAAETPSRQQKSVNKIVWSIAGSDSGGGAGIQADLATIQDLNCHACTVITTLTAQNSVNVNLVEAVSEAMLFAQLDSLLSDMPPDAIKIGLIANQQQVNQLAQWLSASIVKANRYVPIILDPVMVASSGNLLNQHVVDFSPLRGVVSVITPNQSELIALARAFKSDARNQASSQAGNHAEVNHQADPQINIKDEFTSITPAITSSNEALTLANMVFMAQQVSRYLGCHVVAKGGDAAWQADRAMDVYVCQHVEGGSAEHNDSVFVLSSQRVDTANNHGSGCTLSSAMACFLAQDFVLHDAVVLAKAYVTSGLKQSIKVASGPGYLARTGWPTSLELMPHIVPLIVRDSANRLLNDASFEQQISQSMRQKKQYQFSKLSTPLEVYPVVANISMLEMLLGAGCKTLQLRLKPEISCCDKGIAFEDEQQKAQWIEQQVFNAIQLSRKFNAQLFINDHWQLALKYGAFGVHLGQEDALSADLAALAENNIALGLSSHSYFEILLATQVNPSYIALGHIFATTTKNMPSTPQGLTKLAKYTSLLKHHFPTVAIGGIDSQNLKDIAVTGVDDVAVVRAITQAREPVEAYKSLNKQWQTLKSLSVIADSKGLNNSTTSTEPYQEAL</sequence>
<feature type="domain" description="Thiamine phosphate synthase/TenI" evidence="9">
    <location>
        <begin position="395"/>
        <end position="578"/>
    </location>
</feature>
<feature type="domain" description="Pyridoxamine kinase/Phosphomethylpyrimidine kinase" evidence="10">
    <location>
        <begin position="29"/>
        <end position="180"/>
    </location>
</feature>
<dbReference type="SUPFAM" id="SSF51391">
    <property type="entry name" value="Thiamin phosphate synthase"/>
    <property type="match status" value="1"/>
</dbReference>
<keyword evidence="11" id="KW-0418">Kinase</keyword>
<comment type="pathway">
    <text evidence="2">Cofactor biosynthesis; thiamine diphosphate biosynthesis.</text>
</comment>
<dbReference type="InterPro" id="IPR004399">
    <property type="entry name" value="HMP/HMP-P_kinase_dom"/>
</dbReference>
<dbReference type="InterPro" id="IPR022998">
    <property type="entry name" value="ThiamineP_synth_TenI"/>
</dbReference>
<evidence type="ECO:0000259" key="10">
    <source>
        <dbReference type="Pfam" id="PF08543"/>
    </source>
</evidence>
<evidence type="ECO:0000256" key="6">
    <source>
        <dbReference type="ARBA" id="ARBA00022842"/>
    </source>
</evidence>
<feature type="domain" description="Pyridoxamine kinase/Phosphomethylpyrimidine kinase" evidence="10">
    <location>
        <begin position="211"/>
        <end position="328"/>
    </location>
</feature>
<dbReference type="GO" id="GO:0005829">
    <property type="term" value="C:cytosol"/>
    <property type="evidence" value="ECO:0007669"/>
    <property type="project" value="TreeGrafter"/>
</dbReference>
<comment type="cofactor">
    <cofactor evidence="1">
        <name>Mg(2+)</name>
        <dbReference type="ChEBI" id="CHEBI:18420"/>
    </cofactor>
</comment>
<evidence type="ECO:0000313" key="11">
    <source>
        <dbReference type="EMBL" id="MCT7941437.1"/>
    </source>
</evidence>
<dbReference type="GO" id="GO:0009228">
    <property type="term" value="P:thiamine biosynthetic process"/>
    <property type="evidence" value="ECO:0007669"/>
    <property type="project" value="UniProtKB-KW"/>
</dbReference>
<proteinExistence type="predicted"/>
<dbReference type="SUPFAM" id="SSF53613">
    <property type="entry name" value="Ribokinase-like"/>
    <property type="match status" value="1"/>
</dbReference>
<dbReference type="EMBL" id="JAMTCD010000006">
    <property type="protein sequence ID" value="MCT7941437.1"/>
    <property type="molecule type" value="Genomic_DNA"/>
</dbReference>
<dbReference type="GO" id="GO:0008902">
    <property type="term" value="F:hydroxymethylpyrimidine kinase activity"/>
    <property type="evidence" value="ECO:0007669"/>
    <property type="project" value="UniProtKB-EC"/>
</dbReference>
<dbReference type="PANTHER" id="PTHR20858">
    <property type="entry name" value="PHOSPHOMETHYLPYRIMIDINE KINASE"/>
    <property type="match status" value="1"/>
</dbReference>
<reference evidence="11" key="1">
    <citation type="journal article" date="2023" name="Int. J. Syst. Evol. Microbiol.">
        <title>&lt;i&gt;Shewanella septentrionalis&lt;/i&gt; sp. nov. and &lt;i&gt;Shewanella holmiensis&lt;/i&gt; sp. nov., isolated from Baltic Sea water and sediments.</title>
        <authorList>
            <person name="Martin-Rodriguez A.J."/>
            <person name="Thorell K."/>
            <person name="Joffre E."/>
            <person name="Jensie-Markopoulos S."/>
            <person name="Moore E.R.B."/>
            <person name="Sjoling A."/>
        </authorList>
    </citation>
    <scope>NUCLEOTIDE SEQUENCE</scope>
    <source>
        <strain evidence="11">SP1S2-7</strain>
    </source>
</reference>
<dbReference type="PANTHER" id="PTHR20858:SF17">
    <property type="entry name" value="HYDROXYMETHYLPYRIMIDINE_PHOSPHOMETHYLPYRIMIDINE KINASE THI20-RELATED"/>
    <property type="match status" value="1"/>
</dbReference>
<keyword evidence="7" id="KW-0784">Thiamine biosynthesis</keyword>
<keyword evidence="5" id="KW-0479">Metal-binding</keyword>
<dbReference type="InterPro" id="IPR013749">
    <property type="entry name" value="PM/HMP-P_kinase-1"/>
</dbReference>
<keyword evidence="6" id="KW-0460">Magnesium</keyword>
<evidence type="ECO:0000256" key="5">
    <source>
        <dbReference type="ARBA" id="ARBA00022723"/>
    </source>
</evidence>
<evidence type="ECO:0000256" key="4">
    <source>
        <dbReference type="ARBA" id="ARBA00022679"/>
    </source>
</evidence>
<evidence type="ECO:0000256" key="3">
    <source>
        <dbReference type="ARBA" id="ARBA00012135"/>
    </source>
</evidence>
<dbReference type="Pfam" id="PF08543">
    <property type="entry name" value="Phos_pyr_kin"/>
    <property type="match status" value="2"/>
</dbReference>
<dbReference type="CDD" id="cd01169">
    <property type="entry name" value="HMPP_kinase"/>
    <property type="match status" value="1"/>
</dbReference>
<dbReference type="Gene3D" id="3.20.20.70">
    <property type="entry name" value="Aldolase class I"/>
    <property type="match status" value="1"/>
</dbReference>
<dbReference type="InterPro" id="IPR013785">
    <property type="entry name" value="Aldolase_TIM"/>
</dbReference>
<accession>A0A9X2WL96</accession>
<evidence type="ECO:0000313" key="12">
    <source>
        <dbReference type="Proteomes" id="UP001155546"/>
    </source>
</evidence>
<gene>
    <name evidence="11" type="ORF">NE535_06445</name>
</gene>
<evidence type="ECO:0000259" key="9">
    <source>
        <dbReference type="Pfam" id="PF02581"/>
    </source>
</evidence>
<dbReference type="CDD" id="cd00564">
    <property type="entry name" value="TMP_TenI"/>
    <property type="match status" value="1"/>
</dbReference>
<organism evidence="11 12">
    <name type="scientific">Shewanella holmiensis</name>
    <dbReference type="NCBI Taxonomy" id="2952222"/>
    <lineage>
        <taxon>Bacteria</taxon>
        <taxon>Pseudomonadati</taxon>
        <taxon>Pseudomonadota</taxon>
        <taxon>Gammaproteobacteria</taxon>
        <taxon>Alteromonadales</taxon>
        <taxon>Shewanellaceae</taxon>
        <taxon>Shewanella</taxon>
    </lineage>
</organism>
<dbReference type="GO" id="GO:0046872">
    <property type="term" value="F:metal ion binding"/>
    <property type="evidence" value="ECO:0007669"/>
    <property type="project" value="UniProtKB-KW"/>
</dbReference>
<evidence type="ECO:0000256" key="1">
    <source>
        <dbReference type="ARBA" id="ARBA00001946"/>
    </source>
</evidence>
<keyword evidence="8" id="KW-0511">Multifunctional enzyme</keyword>
<dbReference type="FunFam" id="3.20.20.70:FF:000064">
    <property type="entry name" value="Thiamine-phosphate synthase"/>
    <property type="match status" value="1"/>
</dbReference>
<keyword evidence="12" id="KW-1185">Reference proteome</keyword>
<name>A0A9X2WL96_9GAMM</name>
<evidence type="ECO:0000256" key="2">
    <source>
        <dbReference type="ARBA" id="ARBA00004948"/>
    </source>
</evidence>
<evidence type="ECO:0000256" key="7">
    <source>
        <dbReference type="ARBA" id="ARBA00022977"/>
    </source>
</evidence>
<dbReference type="Pfam" id="PF02581">
    <property type="entry name" value="TMP-TENI"/>
    <property type="match status" value="1"/>
</dbReference>
<dbReference type="Proteomes" id="UP001155546">
    <property type="component" value="Unassembled WGS sequence"/>
</dbReference>
<dbReference type="EC" id="2.7.1.49" evidence="3"/>
<dbReference type="InterPro" id="IPR036206">
    <property type="entry name" value="ThiamineP_synth_sf"/>
</dbReference>
<dbReference type="InterPro" id="IPR029056">
    <property type="entry name" value="Ribokinase-like"/>
</dbReference>
<dbReference type="AlphaFoldDB" id="A0A9X2WL96"/>
<keyword evidence="4 11" id="KW-0808">Transferase</keyword>
<evidence type="ECO:0000256" key="8">
    <source>
        <dbReference type="ARBA" id="ARBA00023268"/>
    </source>
</evidence>
<dbReference type="Gene3D" id="3.40.1190.20">
    <property type="match status" value="1"/>
</dbReference>
<protein>
    <recommendedName>
        <fullName evidence="3">hydroxymethylpyrimidine kinase</fullName>
        <ecNumber evidence="3">2.7.1.49</ecNumber>
    </recommendedName>
</protein>